<dbReference type="RefSeq" id="XP_056507936.1">
    <property type="nucleotide sequence ID" value="XM_056659643.1"/>
</dbReference>
<name>A0A9W9JWL8_9EURO</name>
<reference evidence="1" key="2">
    <citation type="journal article" date="2023" name="IMA Fungus">
        <title>Comparative genomic study of the Penicillium genus elucidates a diverse pangenome and 15 lateral gene transfer events.</title>
        <authorList>
            <person name="Petersen C."/>
            <person name="Sorensen T."/>
            <person name="Nielsen M.R."/>
            <person name="Sondergaard T.E."/>
            <person name="Sorensen J.L."/>
            <person name="Fitzpatrick D.A."/>
            <person name="Frisvad J.C."/>
            <person name="Nielsen K.L."/>
        </authorList>
    </citation>
    <scope>NUCLEOTIDE SEQUENCE</scope>
    <source>
        <strain evidence="1">IBT 34128</strain>
    </source>
</reference>
<gene>
    <name evidence="1" type="ORF">NUU61_009118</name>
</gene>
<organism evidence="1 2">
    <name type="scientific">Penicillium alfredii</name>
    <dbReference type="NCBI Taxonomy" id="1506179"/>
    <lineage>
        <taxon>Eukaryota</taxon>
        <taxon>Fungi</taxon>
        <taxon>Dikarya</taxon>
        <taxon>Ascomycota</taxon>
        <taxon>Pezizomycotina</taxon>
        <taxon>Eurotiomycetes</taxon>
        <taxon>Eurotiomycetidae</taxon>
        <taxon>Eurotiales</taxon>
        <taxon>Aspergillaceae</taxon>
        <taxon>Penicillium</taxon>
    </lineage>
</organism>
<dbReference type="GeneID" id="81398812"/>
<sequence>MIVSSLSILSPQSRLRRHLASIGIRLVYPTSKEISEQIIAHVKTLAQKDVGNWLRRFFNEAGSAFAGLHEDSYFLVSSTNPVLSKGPRPLEIVITKDLGDGERPNKKWNANLHF</sequence>
<evidence type="ECO:0000313" key="2">
    <source>
        <dbReference type="Proteomes" id="UP001141434"/>
    </source>
</evidence>
<protein>
    <submittedName>
        <fullName evidence="1">Uncharacterized protein</fullName>
    </submittedName>
</protein>
<reference evidence="1" key="1">
    <citation type="submission" date="2022-11" db="EMBL/GenBank/DDBJ databases">
        <authorList>
            <person name="Petersen C."/>
        </authorList>
    </citation>
    <scope>NUCLEOTIDE SEQUENCE</scope>
    <source>
        <strain evidence="1">IBT 34128</strain>
    </source>
</reference>
<comment type="caution">
    <text evidence="1">The sequence shown here is derived from an EMBL/GenBank/DDBJ whole genome shotgun (WGS) entry which is preliminary data.</text>
</comment>
<keyword evidence="2" id="KW-1185">Reference proteome</keyword>
<accession>A0A9W9JWL8</accession>
<dbReference type="Proteomes" id="UP001141434">
    <property type="component" value="Unassembled WGS sequence"/>
</dbReference>
<dbReference type="AlphaFoldDB" id="A0A9W9JWL8"/>
<evidence type="ECO:0000313" key="1">
    <source>
        <dbReference type="EMBL" id="KAJ5084539.1"/>
    </source>
</evidence>
<dbReference type="OrthoDB" id="4454461at2759"/>
<proteinExistence type="predicted"/>
<dbReference type="EMBL" id="JAPMSZ010000011">
    <property type="protein sequence ID" value="KAJ5084539.1"/>
    <property type="molecule type" value="Genomic_DNA"/>
</dbReference>